<sequence length="68" mass="7786">MECCPTTHCLSQEEYGRHGMLLTPYLCSTQPIDPRTSTCSPYTTRFMNLSSYCTILLLSGRDETNPRY</sequence>
<keyword evidence="1" id="KW-0496">Mitochondrion</keyword>
<reference evidence="1" key="1">
    <citation type="journal article" date="2015" name="Genome Biol. Evol.">
        <title>Organellar Genomes of White Spruce (Picea glauca): Assembly and Annotation.</title>
        <authorList>
            <person name="Jackman S.D."/>
            <person name="Warren R.L."/>
            <person name="Gibb E.A."/>
            <person name="Vandervalk B.P."/>
            <person name="Mohamadi H."/>
            <person name="Chu J."/>
            <person name="Raymond A."/>
            <person name="Pleasance S."/>
            <person name="Coope R."/>
            <person name="Wildung M.R."/>
            <person name="Ritland C.E."/>
            <person name="Bousquet J."/>
            <person name="Jones S.J."/>
            <person name="Bohlmann J."/>
            <person name="Birol I."/>
        </authorList>
    </citation>
    <scope>NUCLEOTIDE SEQUENCE [LARGE SCALE GENOMIC DNA]</scope>
    <source>
        <tissue evidence="1">Flushing bud</tissue>
    </source>
</reference>
<evidence type="ECO:0000313" key="1">
    <source>
        <dbReference type="EMBL" id="KUM48286.1"/>
    </source>
</evidence>
<protein>
    <submittedName>
        <fullName evidence="1">Uncharacterized protein</fullName>
    </submittedName>
</protein>
<name>A0A101LZK3_PICGL</name>
<dbReference type="EMBL" id="LKAM01000006">
    <property type="protein sequence ID" value="KUM48286.1"/>
    <property type="molecule type" value="Genomic_DNA"/>
</dbReference>
<dbReference type="AlphaFoldDB" id="A0A101LZK3"/>
<gene>
    <name evidence="1" type="ORF">ABT39_MTgene5286</name>
</gene>
<organism evidence="1">
    <name type="scientific">Picea glauca</name>
    <name type="common">White spruce</name>
    <name type="synonym">Pinus glauca</name>
    <dbReference type="NCBI Taxonomy" id="3330"/>
    <lineage>
        <taxon>Eukaryota</taxon>
        <taxon>Viridiplantae</taxon>
        <taxon>Streptophyta</taxon>
        <taxon>Embryophyta</taxon>
        <taxon>Tracheophyta</taxon>
        <taxon>Spermatophyta</taxon>
        <taxon>Pinopsida</taxon>
        <taxon>Pinidae</taxon>
        <taxon>Conifers I</taxon>
        <taxon>Pinales</taxon>
        <taxon>Pinaceae</taxon>
        <taxon>Picea</taxon>
    </lineage>
</organism>
<geneLocation type="mitochondrion" evidence="1"/>
<accession>A0A101LZK3</accession>
<comment type="caution">
    <text evidence="1">The sequence shown here is derived from an EMBL/GenBank/DDBJ whole genome shotgun (WGS) entry which is preliminary data.</text>
</comment>
<proteinExistence type="predicted"/>